<dbReference type="Proteomes" id="UP000326979">
    <property type="component" value="Unassembled WGS sequence"/>
</dbReference>
<feature type="compositionally biased region" description="Polar residues" evidence="1">
    <location>
        <begin position="116"/>
        <end position="125"/>
    </location>
</feature>
<evidence type="ECO:0000313" key="3">
    <source>
        <dbReference type="Proteomes" id="UP000326979"/>
    </source>
</evidence>
<sequence>MIDRGRLAPGIRLLPSAEKALLERGVVVVPDFLANFAANSWWWWTLFGDVGPDAGDALAKIDKIIPHTSAGAVRTPSGQAWRSTAVPSVLAGSRESRRHLMGPRYEASRTVPVCSGPSTGSQLSS</sequence>
<dbReference type="EMBL" id="VJZE01000029">
    <property type="protein sequence ID" value="MPY39706.1"/>
    <property type="molecule type" value="Genomic_DNA"/>
</dbReference>
<dbReference type="RefSeq" id="WP_152781472.1">
    <property type="nucleotide sequence ID" value="NZ_BAABEQ010000008.1"/>
</dbReference>
<keyword evidence="3" id="KW-1185">Reference proteome</keyword>
<name>A0A5N8VYD7_9ACTN</name>
<reference evidence="2 3" key="1">
    <citation type="submission" date="2019-07" db="EMBL/GenBank/DDBJ databases">
        <title>New species of Amycolatopsis and Streptomyces.</title>
        <authorList>
            <person name="Duangmal K."/>
            <person name="Teo W.F.A."/>
            <person name="Lipun K."/>
        </authorList>
    </citation>
    <scope>NUCLEOTIDE SEQUENCE [LARGE SCALE GENOMIC DNA]</scope>
    <source>
        <strain evidence="2 3">TISTR 2346</strain>
    </source>
</reference>
<dbReference type="OrthoDB" id="9803297at2"/>
<dbReference type="AlphaFoldDB" id="A0A5N8VYD7"/>
<comment type="caution">
    <text evidence="2">The sequence shown here is derived from an EMBL/GenBank/DDBJ whole genome shotgun (WGS) entry which is preliminary data.</text>
</comment>
<accession>A0A5N8VYD7</accession>
<proteinExistence type="predicted"/>
<evidence type="ECO:0000313" key="2">
    <source>
        <dbReference type="EMBL" id="MPY39706.1"/>
    </source>
</evidence>
<feature type="region of interest" description="Disordered" evidence="1">
    <location>
        <begin position="94"/>
        <end position="125"/>
    </location>
</feature>
<protein>
    <submittedName>
        <fullName evidence="2">Uncharacterized protein</fullName>
    </submittedName>
</protein>
<gene>
    <name evidence="2" type="ORF">FNH04_07170</name>
</gene>
<evidence type="ECO:0000256" key="1">
    <source>
        <dbReference type="SAM" id="MobiDB-lite"/>
    </source>
</evidence>
<organism evidence="2 3">
    <name type="scientific">Streptomyces phyllanthi</name>
    <dbReference type="NCBI Taxonomy" id="1803180"/>
    <lineage>
        <taxon>Bacteria</taxon>
        <taxon>Bacillati</taxon>
        <taxon>Actinomycetota</taxon>
        <taxon>Actinomycetes</taxon>
        <taxon>Kitasatosporales</taxon>
        <taxon>Streptomycetaceae</taxon>
        <taxon>Streptomyces</taxon>
    </lineage>
</organism>